<accession>A0A8S0UFQ1</accession>
<evidence type="ECO:0000313" key="4">
    <source>
        <dbReference type="Proteomes" id="UP000594638"/>
    </source>
</evidence>
<proteinExistence type="predicted"/>
<organism evidence="3 4">
    <name type="scientific">Olea europaea subsp. europaea</name>
    <dbReference type="NCBI Taxonomy" id="158383"/>
    <lineage>
        <taxon>Eukaryota</taxon>
        <taxon>Viridiplantae</taxon>
        <taxon>Streptophyta</taxon>
        <taxon>Embryophyta</taxon>
        <taxon>Tracheophyta</taxon>
        <taxon>Spermatophyta</taxon>
        <taxon>Magnoliopsida</taxon>
        <taxon>eudicotyledons</taxon>
        <taxon>Gunneridae</taxon>
        <taxon>Pentapetalae</taxon>
        <taxon>asterids</taxon>
        <taxon>lamiids</taxon>
        <taxon>Lamiales</taxon>
        <taxon>Oleaceae</taxon>
        <taxon>Oleeae</taxon>
        <taxon>Olea</taxon>
    </lineage>
</organism>
<feature type="region of interest" description="Disordered" evidence="1">
    <location>
        <begin position="71"/>
        <end position="91"/>
    </location>
</feature>
<protein>
    <submittedName>
        <fullName evidence="3">Uncharacterized protein</fullName>
    </submittedName>
</protein>
<dbReference type="PANTHER" id="PTHR36313:SF7">
    <property type="entry name" value="OS09G0474600 PROTEIN"/>
    <property type="match status" value="1"/>
</dbReference>
<feature type="chain" id="PRO_5035792817" evidence="2">
    <location>
        <begin position="28"/>
        <end position="119"/>
    </location>
</feature>
<dbReference type="GO" id="GO:0008083">
    <property type="term" value="F:growth factor activity"/>
    <property type="evidence" value="ECO:0007669"/>
    <property type="project" value="InterPro"/>
</dbReference>
<dbReference type="InterPro" id="IPR038804">
    <property type="entry name" value="RGF3"/>
</dbReference>
<feature type="signal peptide" evidence="2">
    <location>
        <begin position="1"/>
        <end position="27"/>
    </location>
</feature>
<comment type="caution">
    <text evidence="3">The sequence shown here is derived from an EMBL/GenBank/DDBJ whole genome shotgun (WGS) entry which is preliminary data.</text>
</comment>
<dbReference type="PANTHER" id="PTHR36313">
    <property type="entry name" value="ROOT MERISTEM GROWTH FACTOR 2"/>
    <property type="match status" value="1"/>
</dbReference>
<keyword evidence="2" id="KW-0732">Signal</keyword>
<gene>
    <name evidence="3" type="ORF">OLEA9_A101857</name>
</gene>
<evidence type="ECO:0000256" key="1">
    <source>
        <dbReference type="SAM" id="MobiDB-lite"/>
    </source>
</evidence>
<feature type="compositionally biased region" description="Basic and acidic residues" evidence="1">
    <location>
        <begin position="79"/>
        <end position="91"/>
    </location>
</feature>
<evidence type="ECO:0000256" key="2">
    <source>
        <dbReference type="SAM" id="SignalP"/>
    </source>
</evidence>
<dbReference type="EMBL" id="CACTIH010007552">
    <property type="protein sequence ID" value="CAA3015441.1"/>
    <property type="molecule type" value="Genomic_DNA"/>
</dbReference>
<keyword evidence="4" id="KW-1185">Reference proteome</keyword>
<reference evidence="3 4" key="1">
    <citation type="submission" date="2019-12" db="EMBL/GenBank/DDBJ databases">
        <authorList>
            <person name="Alioto T."/>
            <person name="Alioto T."/>
            <person name="Gomez Garrido J."/>
        </authorList>
    </citation>
    <scope>NUCLEOTIDE SEQUENCE [LARGE SCALE GENOMIC DNA]</scope>
</reference>
<dbReference type="GO" id="GO:0010082">
    <property type="term" value="P:regulation of root meristem growth"/>
    <property type="evidence" value="ECO:0007669"/>
    <property type="project" value="InterPro"/>
</dbReference>
<dbReference type="AlphaFoldDB" id="A0A8S0UFQ1"/>
<evidence type="ECO:0000313" key="3">
    <source>
        <dbReference type="EMBL" id="CAA3015441.1"/>
    </source>
</evidence>
<sequence>MVFRSFYGLSLFFIFILLVLQEYVTHASQVEENDMVAAKSRFVMVPESSLNCEKGVETLCKIGGRKMVAGEPKLKRKEKKNEKGKTSGRNMKDLKVEMENLMVLSADYRTPKSHPPKNN</sequence>
<dbReference type="Proteomes" id="UP000594638">
    <property type="component" value="Unassembled WGS sequence"/>
</dbReference>
<name>A0A8S0UFQ1_OLEEU</name>
<dbReference type="Gramene" id="OE9A101857T1">
    <property type="protein sequence ID" value="OE9A101857C1"/>
    <property type="gene ID" value="OE9A101857"/>
</dbReference>